<protein>
    <submittedName>
        <fullName evidence="6">DNA-binding protein</fullName>
    </submittedName>
</protein>
<dbReference type="GO" id="GO:0032993">
    <property type="term" value="C:protein-DNA complex"/>
    <property type="evidence" value="ECO:0007669"/>
    <property type="project" value="TreeGrafter"/>
</dbReference>
<evidence type="ECO:0000256" key="4">
    <source>
        <dbReference type="ARBA" id="ARBA00023125"/>
    </source>
</evidence>
<dbReference type="InterPro" id="IPR027444">
    <property type="entry name" value="H-NS_C_dom"/>
</dbReference>
<accession>A0A2U8GWR7</accession>
<reference evidence="6 7" key="1">
    <citation type="submission" date="2017-06" db="EMBL/GenBank/DDBJ databases">
        <title>Azoarcus.</title>
        <authorList>
            <person name="Woo J.-H."/>
            <person name="Kim H.-S."/>
        </authorList>
    </citation>
    <scope>NUCLEOTIDE SEQUENCE [LARGE SCALE GENOMIC DNA]</scope>
    <source>
        <strain evidence="6 7">TSPY31</strain>
    </source>
</reference>
<dbReference type="SMART" id="SM00528">
    <property type="entry name" value="HNS"/>
    <property type="match status" value="1"/>
</dbReference>
<organism evidence="6 7">
    <name type="scientific">Parazoarcus communis</name>
    <dbReference type="NCBI Taxonomy" id="41977"/>
    <lineage>
        <taxon>Bacteria</taxon>
        <taxon>Pseudomonadati</taxon>
        <taxon>Pseudomonadota</taxon>
        <taxon>Betaproteobacteria</taxon>
        <taxon>Rhodocyclales</taxon>
        <taxon>Zoogloeaceae</taxon>
        <taxon>Parazoarcus</taxon>
    </lineage>
</organism>
<keyword evidence="4 6" id="KW-0238">DNA-binding</keyword>
<evidence type="ECO:0000256" key="2">
    <source>
        <dbReference type="ARBA" id="ARBA00010610"/>
    </source>
</evidence>
<dbReference type="Gene3D" id="4.10.430.10">
    <property type="entry name" value="Histone-like protein H-NS, C-terminal domain"/>
    <property type="match status" value="1"/>
</dbReference>
<dbReference type="GO" id="GO:0001217">
    <property type="term" value="F:DNA-binding transcription repressor activity"/>
    <property type="evidence" value="ECO:0007669"/>
    <property type="project" value="TreeGrafter"/>
</dbReference>
<dbReference type="GO" id="GO:0009295">
    <property type="term" value="C:nucleoid"/>
    <property type="evidence" value="ECO:0007669"/>
    <property type="project" value="UniProtKB-SubCell"/>
</dbReference>
<dbReference type="Proteomes" id="UP000244930">
    <property type="component" value="Chromosome"/>
</dbReference>
<dbReference type="AlphaFoldDB" id="A0A2U8GWR7"/>
<dbReference type="GO" id="GO:0003680">
    <property type="term" value="F:minor groove of adenine-thymine-rich DNA binding"/>
    <property type="evidence" value="ECO:0007669"/>
    <property type="project" value="TreeGrafter"/>
</dbReference>
<sequence>MDLKDYSLPQLRVLGNRIENEIRRQQLNSKAVLRRRLSSLARDHGLTLEEVCSDKAAEKIVEAPSSIAQRASARVQVAAKYRHPSNRELAWSGRGRQPHWVKAWLANGGSMDALAIAAEKMAPRNFRLQQL</sequence>
<proteinExistence type="inferred from homology"/>
<evidence type="ECO:0000313" key="6">
    <source>
        <dbReference type="EMBL" id="AWI77713.1"/>
    </source>
</evidence>
<dbReference type="GO" id="GO:0003681">
    <property type="term" value="F:bent DNA binding"/>
    <property type="evidence" value="ECO:0007669"/>
    <property type="project" value="TreeGrafter"/>
</dbReference>
<dbReference type="EMBL" id="CP022187">
    <property type="protein sequence ID" value="AWI77713.1"/>
    <property type="molecule type" value="Genomic_DNA"/>
</dbReference>
<dbReference type="KEGG" id="acom:CEW83_13875"/>
<name>A0A2U8GWR7_9RHOO</name>
<dbReference type="SUPFAM" id="SSF81273">
    <property type="entry name" value="H-NS histone-like proteins"/>
    <property type="match status" value="1"/>
</dbReference>
<evidence type="ECO:0000256" key="3">
    <source>
        <dbReference type="ARBA" id="ARBA00022490"/>
    </source>
</evidence>
<dbReference type="GO" id="GO:0000976">
    <property type="term" value="F:transcription cis-regulatory region binding"/>
    <property type="evidence" value="ECO:0007669"/>
    <property type="project" value="TreeGrafter"/>
</dbReference>
<comment type="similarity">
    <text evidence="2">Belongs to the histone-like protein H-NS family.</text>
</comment>
<feature type="domain" description="DNA-binding protein H-NS-like C-terminal" evidence="5">
    <location>
        <begin position="71"/>
        <end position="116"/>
    </location>
</feature>
<dbReference type="PANTHER" id="PTHR38097:SF2">
    <property type="entry name" value="DNA-BINDING PROTEIN STPA"/>
    <property type="match status" value="1"/>
</dbReference>
<dbReference type="PANTHER" id="PTHR38097">
    <property type="match status" value="1"/>
</dbReference>
<evidence type="ECO:0000259" key="5">
    <source>
        <dbReference type="SMART" id="SM00528"/>
    </source>
</evidence>
<dbReference type="GO" id="GO:0005829">
    <property type="term" value="C:cytosol"/>
    <property type="evidence" value="ECO:0007669"/>
    <property type="project" value="TreeGrafter"/>
</dbReference>
<dbReference type="Pfam" id="PF00816">
    <property type="entry name" value="Histone_HNS"/>
    <property type="match status" value="1"/>
</dbReference>
<keyword evidence="3" id="KW-0963">Cytoplasm</keyword>
<keyword evidence="7" id="KW-1185">Reference proteome</keyword>
<dbReference type="InterPro" id="IPR037150">
    <property type="entry name" value="H-NS_C_dom_sf"/>
</dbReference>
<evidence type="ECO:0000313" key="7">
    <source>
        <dbReference type="Proteomes" id="UP000244930"/>
    </source>
</evidence>
<gene>
    <name evidence="6" type="ORF">CEW83_13875</name>
</gene>
<comment type="subcellular location">
    <subcellularLocation>
        <location evidence="1">Cytoplasm</location>
        <location evidence="1">Nucleoid</location>
    </subcellularLocation>
</comment>
<evidence type="ECO:0000256" key="1">
    <source>
        <dbReference type="ARBA" id="ARBA00004453"/>
    </source>
</evidence>